<name>A0A9P6DIJ9_9AGAM</name>
<evidence type="ECO:0000256" key="2">
    <source>
        <dbReference type="ARBA" id="ARBA00022692"/>
    </source>
</evidence>
<evidence type="ECO:0000313" key="7">
    <source>
        <dbReference type="EMBL" id="KAF9505296.1"/>
    </source>
</evidence>
<evidence type="ECO:0000256" key="1">
    <source>
        <dbReference type="ARBA" id="ARBA00004141"/>
    </source>
</evidence>
<evidence type="ECO:0000256" key="5">
    <source>
        <dbReference type="SAM" id="Phobius"/>
    </source>
</evidence>
<keyword evidence="3 5" id="KW-1133">Transmembrane helix</keyword>
<comment type="caution">
    <text evidence="7">The sequence shown here is derived from an EMBL/GenBank/DDBJ whole genome shotgun (WGS) entry which is preliminary data.</text>
</comment>
<dbReference type="PANTHER" id="PTHR47804:SF3">
    <property type="entry name" value="PROTEIN BRE4"/>
    <property type="match status" value="1"/>
</dbReference>
<protein>
    <recommendedName>
        <fullName evidence="6">Integral membrane bound transporter domain-containing protein</fullName>
    </recommendedName>
</protein>
<evidence type="ECO:0000313" key="8">
    <source>
        <dbReference type="Proteomes" id="UP000886523"/>
    </source>
</evidence>
<dbReference type="Proteomes" id="UP000886523">
    <property type="component" value="Unassembled WGS sequence"/>
</dbReference>
<sequence length="794" mass="89004">MCFFGHSYVDLRQGDFGLHPLPVTYGPLSPASRAIPATFLVAMALAAGAVKSAFPRLAQACRMACITAVFLLTQGVGDSQVPFTVCTDFLVVSITAALYLSVGDCTVPSAIIPIIVLSVDVAFRLHPASSEKPLPLLNAPSLVPITQLHRAYIHAFFELRYSRLHIKELHAFVDLIERLRSEFSWGSTIPTHLRTSRVSHLYSAFKEPSVIMTDALCDALQLLEYTISYTFDVPLADPPLKDPPDSLSYTKHQKAISEAMRLLKLQLGMVHASLDRTRSDVAPPDSHSAVDFSKEVFAISLFTISLLQIASDLIAALKLAQSIAEKFQSRKRRRLWLPKLTKAWFSSRNPTPNWDSMDHDADEFDRDYSDGPYPSEQRKDIVEEEVEETSLDPNIKKKIVPIHSYRDIRRYLKGAWASVLEPRIRFSKSLHSLRHSPHPRYAFKNAFGVALLSLPAFLPSENYWFTDFYAHWTIATYVFVLETNTGATIRTGALRLIGTFCGVIFAYVAWVISNHNPIGIVIMIILSDLPISWLILRTHFAPIGVVASVTIPPVLYTNFQRVARRPNIRLRLRLYLPQKHITQNFTRQLINGASSTSPDERRVMKLEDDILIDPSFNFFNGAWSFLLDFVEFVNTFRKRRLYLVSVFSIRLRGHFRTGESVPQFLPSPQHALRALEFGKAAALHLGAEATTSPSVGMRGRKSLSTSFALAENALMEELVSCLDRLLDITRKLYGTVSWAVDAGLEKKWDYEMVSSSPSTPILREGPMIAWSGPGTPSATPAARLSPAPSLRYWV</sequence>
<comment type="subcellular location">
    <subcellularLocation>
        <location evidence="1">Membrane</location>
        <topology evidence="1">Multi-pass membrane protein</topology>
    </subcellularLocation>
</comment>
<dbReference type="InterPro" id="IPR049453">
    <property type="entry name" value="Memb_transporter_dom"/>
</dbReference>
<gene>
    <name evidence="7" type="ORF">BS47DRAFT_1385984</name>
</gene>
<dbReference type="PANTHER" id="PTHR47804">
    <property type="entry name" value="60S RIBOSOMAL PROTEIN L19"/>
    <property type="match status" value="1"/>
</dbReference>
<dbReference type="EMBL" id="MU129162">
    <property type="protein sequence ID" value="KAF9505296.1"/>
    <property type="molecule type" value="Genomic_DNA"/>
</dbReference>
<reference evidence="7" key="1">
    <citation type="journal article" date="2020" name="Nat. Commun.">
        <title>Large-scale genome sequencing of mycorrhizal fungi provides insights into the early evolution of symbiotic traits.</title>
        <authorList>
            <person name="Miyauchi S."/>
            <person name="Kiss E."/>
            <person name="Kuo A."/>
            <person name="Drula E."/>
            <person name="Kohler A."/>
            <person name="Sanchez-Garcia M."/>
            <person name="Morin E."/>
            <person name="Andreopoulos B."/>
            <person name="Barry K.W."/>
            <person name="Bonito G."/>
            <person name="Buee M."/>
            <person name="Carver A."/>
            <person name="Chen C."/>
            <person name="Cichocki N."/>
            <person name="Clum A."/>
            <person name="Culley D."/>
            <person name="Crous P.W."/>
            <person name="Fauchery L."/>
            <person name="Girlanda M."/>
            <person name="Hayes R.D."/>
            <person name="Keri Z."/>
            <person name="LaButti K."/>
            <person name="Lipzen A."/>
            <person name="Lombard V."/>
            <person name="Magnuson J."/>
            <person name="Maillard F."/>
            <person name="Murat C."/>
            <person name="Nolan M."/>
            <person name="Ohm R.A."/>
            <person name="Pangilinan J."/>
            <person name="Pereira M.F."/>
            <person name="Perotto S."/>
            <person name="Peter M."/>
            <person name="Pfister S."/>
            <person name="Riley R."/>
            <person name="Sitrit Y."/>
            <person name="Stielow J.B."/>
            <person name="Szollosi G."/>
            <person name="Zifcakova L."/>
            <person name="Stursova M."/>
            <person name="Spatafora J.W."/>
            <person name="Tedersoo L."/>
            <person name="Vaario L.M."/>
            <person name="Yamada A."/>
            <person name="Yan M."/>
            <person name="Wang P."/>
            <person name="Xu J."/>
            <person name="Bruns T."/>
            <person name="Baldrian P."/>
            <person name="Vilgalys R."/>
            <person name="Dunand C."/>
            <person name="Henrissat B."/>
            <person name="Grigoriev I.V."/>
            <person name="Hibbett D."/>
            <person name="Nagy L.G."/>
            <person name="Martin F.M."/>
        </authorList>
    </citation>
    <scope>NUCLEOTIDE SEQUENCE</scope>
    <source>
        <strain evidence="7">UP504</strain>
    </source>
</reference>
<dbReference type="OrthoDB" id="68611at2759"/>
<proteinExistence type="predicted"/>
<feature type="transmembrane region" description="Helical" evidence="5">
    <location>
        <begin position="464"/>
        <end position="481"/>
    </location>
</feature>
<feature type="transmembrane region" description="Helical" evidence="5">
    <location>
        <begin position="518"/>
        <end position="536"/>
    </location>
</feature>
<feature type="transmembrane region" description="Helical" evidence="5">
    <location>
        <begin position="493"/>
        <end position="512"/>
    </location>
</feature>
<keyword evidence="4 5" id="KW-0472">Membrane</keyword>
<organism evidence="7 8">
    <name type="scientific">Hydnum rufescens UP504</name>
    <dbReference type="NCBI Taxonomy" id="1448309"/>
    <lineage>
        <taxon>Eukaryota</taxon>
        <taxon>Fungi</taxon>
        <taxon>Dikarya</taxon>
        <taxon>Basidiomycota</taxon>
        <taxon>Agaricomycotina</taxon>
        <taxon>Agaricomycetes</taxon>
        <taxon>Cantharellales</taxon>
        <taxon>Hydnaceae</taxon>
        <taxon>Hydnum</taxon>
    </lineage>
</organism>
<feature type="domain" description="Integral membrane bound transporter" evidence="6">
    <location>
        <begin position="463"/>
        <end position="550"/>
    </location>
</feature>
<evidence type="ECO:0000259" key="6">
    <source>
        <dbReference type="Pfam" id="PF13515"/>
    </source>
</evidence>
<accession>A0A9P6DIJ9</accession>
<evidence type="ECO:0000256" key="3">
    <source>
        <dbReference type="ARBA" id="ARBA00022989"/>
    </source>
</evidence>
<keyword evidence="8" id="KW-1185">Reference proteome</keyword>
<dbReference type="AlphaFoldDB" id="A0A9P6DIJ9"/>
<evidence type="ECO:0000256" key="4">
    <source>
        <dbReference type="ARBA" id="ARBA00023136"/>
    </source>
</evidence>
<dbReference type="InterPro" id="IPR052430">
    <property type="entry name" value="IVT-Associated"/>
</dbReference>
<keyword evidence="2 5" id="KW-0812">Transmembrane</keyword>
<dbReference type="Pfam" id="PF13515">
    <property type="entry name" value="FUSC_2"/>
    <property type="match status" value="1"/>
</dbReference>
<dbReference type="GO" id="GO:0016020">
    <property type="term" value="C:membrane"/>
    <property type="evidence" value="ECO:0007669"/>
    <property type="project" value="UniProtKB-SubCell"/>
</dbReference>